<gene>
    <name evidence="5" type="ORF">GIW75_04360</name>
</gene>
<comment type="similarity">
    <text evidence="1 4">Belongs to the glycerate kinase type-1 family.</text>
</comment>
<protein>
    <submittedName>
        <fullName evidence="5">Glycerate kinase</fullName>
        <ecNumber evidence="5">2.7.1.-</ecNumber>
    </submittedName>
</protein>
<dbReference type="RefSeq" id="WP_092233799.1">
    <property type="nucleotide sequence ID" value="NZ_FNTR01000004.1"/>
</dbReference>
<dbReference type="EC" id="2.7.1.-" evidence="5"/>
<organism evidence="5 6">
    <name type="scientific">Pseudomonas proteolytica</name>
    <dbReference type="NCBI Taxonomy" id="219574"/>
    <lineage>
        <taxon>Bacteria</taxon>
        <taxon>Pseudomonadati</taxon>
        <taxon>Pseudomonadota</taxon>
        <taxon>Gammaproteobacteria</taxon>
        <taxon>Pseudomonadales</taxon>
        <taxon>Pseudomonadaceae</taxon>
        <taxon>Pseudomonas</taxon>
    </lineage>
</organism>
<dbReference type="Proteomes" id="UP000814172">
    <property type="component" value="Unassembled WGS sequence"/>
</dbReference>
<dbReference type="InterPro" id="IPR036129">
    <property type="entry name" value="Glycerate_kinase_sf"/>
</dbReference>
<dbReference type="PANTHER" id="PTHR21599">
    <property type="entry name" value="GLYCERATE KINASE"/>
    <property type="match status" value="1"/>
</dbReference>
<reference evidence="5 6" key="1">
    <citation type="submission" date="2019-11" db="EMBL/GenBank/DDBJ databases">
        <title>Epiphytic Pseudomonas syringae from cherry orchards.</title>
        <authorList>
            <person name="Hulin M.T."/>
        </authorList>
    </citation>
    <scope>NUCLEOTIDE SEQUENCE [LARGE SCALE GENOMIC DNA]</scope>
    <source>
        <strain evidence="5 6">PA-6-9F</strain>
    </source>
</reference>
<dbReference type="InterPro" id="IPR018193">
    <property type="entry name" value="Glyc_kinase_flavodox-like_fold"/>
</dbReference>
<evidence type="ECO:0000256" key="2">
    <source>
        <dbReference type="ARBA" id="ARBA00022679"/>
    </source>
</evidence>
<accession>A0AAW5A1C4</accession>
<sequence length="376" mass="38743">MKIVIAPDSFKDSLSADGVAQAIAQGLAEVLPNAELVQCPMADGGEGTVEAILAALHGECRHARVCGPLGVEVSARWGWLAKTRTAVIEMAEASGLQLVALEQRDACLSSSYGTGQLILDALDAGAETIILTIGGSATNDGGAGMLNALGVCFRDAGARELTPGGLALSGLCSIDLSGMDPRLHSTRFEVAADVDNPLCGAHGASFTFGRQKGASSEQIEQLDQALTHFADCCAVVLAQDVRDVPGAGAAGGMGFAAKAFLGAGFRPGIEVVAELVGLADKIKGAALVITGEGRCDGQTLRGKTPMGVARIAREQGVPVVILAGTLGERYEALYEHGVNAAFALVSGPMSLADACQQAPRLLRERARDIARLWRLK</sequence>
<dbReference type="InterPro" id="IPR018197">
    <property type="entry name" value="Glycerate_kinase_RE-like"/>
</dbReference>
<dbReference type="NCBIfam" id="TIGR00045">
    <property type="entry name" value="glycerate kinase"/>
    <property type="match status" value="1"/>
</dbReference>
<dbReference type="Pfam" id="PF02595">
    <property type="entry name" value="Gly_kinase"/>
    <property type="match status" value="1"/>
</dbReference>
<dbReference type="GO" id="GO:0031388">
    <property type="term" value="P:organic acid phosphorylation"/>
    <property type="evidence" value="ECO:0007669"/>
    <property type="project" value="UniProtKB-UniRule"/>
</dbReference>
<evidence type="ECO:0000256" key="4">
    <source>
        <dbReference type="PIRNR" id="PIRNR006078"/>
    </source>
</evidence>
<dbReference type="PANTHER" id="PTHR21599:SF0">
    <property type="entry name" value="GLYCERATE KINASE"/>
    <property type="match status" value="1"/>
</dbReference>
<dbReference type="EMBL" id="WKEW01000008">
    <property type="protein sequence ID" value="MCF5056209.1"/>
    <property type="molecule type" value="Genomic_DNA"/>
</dbReference>
<dbReference type="PIRSF" id="PIRSF006078">
    <property type="entry name" value="GlxK"/>
    <property type="match status" value="1"/>
</dbReference>
<evidence type="ECO:0000313" key="6">
    <source>
        <dbReference type="Proteomes" id="UP000814172"/>
    </source>
</evidence>
<dbReference type="InterPro" id="IPR004381">
    <property type="entry name" value="Glycerate_kinase"/>
</dbReference>
<evidence type="ECO:0000256" key="3">
    <source>
        <dbReference type="ARBA" id="ARBA00022777"/>
    </source>
</evidence>
<evidence type="ECO:0000313" key="5">
    <source>
        <dbReference type="EMBL" id="MCF5056209.1"/>
    </source>
</evidence>
<keyword evidence="6" id="KW-1185">Reference proteome</keyword>
<dbReference type="GO" id="GO:0008887">
    <property type="term" value="F:glycerate kinase activity"/>
    <property type="evidence" value="ECO:0007669"/>
    <property type="project" value="UniProtKB-UniRule"/>
</dbReference>
<dbReference type="Gene3D" id="3.90.1510.10">
    <property type="entry name" value="Glycerate kinase, domain 2"/>
    <property type="match status" value="1"/>
</dbReference>
<keyword evidence="2 4" id="KW-0808">Transferase</keyword>
<dbReference type="AlphaFoldDB" id="A0AAW5A1C4"/>
<dbReference type="SUPFAM" id="SSF110738">
    <property type="entry name" value="Glycerate kinase I"/>
    <property type="match status" value="1"/>
</dbReference>
<proteinExistence type="inferred from homology"/>
<dbReference type="GeneID" id="55539639"/>
<evidence type="ECO:0000256" key="1">
    <source>
        <dbReference type="ARBA" id="ARBA00006284"/>
    </source>
</evidence>
<keyword evidence="3 4" id="KW-0418">Kinase</keyword>
<comment type="caution">
    <text evidence="5">The sequence shown here is derived from an EMBL/GenBank/DDBJ whole genome shotgun (WGS) entry which is preliminary data.</text>
</comment>
<name>A0AAW5A1C4_9PSED</name>
<dbReference type="Gene3D" id="3.40.50.10350">
    <property type="entry name" value="Glycerate kinase, domain 1"/>
    <property type="match status" value="1"/>
</dbReference>